<comment type="similarity">
    <text evidence="2 6">Belongs to the SHMT family.</text>
</comment>
<dbReference type="RefSeq" id="WP_309797222.1">
    <property type="nucleotide sequence ID" value="NZ_BAAAHY010000001.1"/>
</dbReference>
<dbReference type="InterPro" id="IPR015424">
    <property type="entry name" value="PyrdxlP-dep_Trfase"/>
</dbReference>
<feature type="binding site" evidence="6">
    <location>
        <position position="124"/>
    </location>
    <ligand>
        <name>(6S)-5,6,7,8-tetrahydrofolate</name>
        <dbReference type="ChEBI" id="CHEBI:57453"/>
    </ligand>
</feature>
<dbReference type="SUPFAM" id="SSF53383">
    <property type="entry name" value="PLP-dependent transferases"/>
    <property type="match status" value="1"/>
</dbReference>
<dbReference type="CDD" id="cd00378">
    <property type="entry name" value="SHMT"/>
    <property type="match status" value="1"/>
</dbReference>
<keyword evidence="6" id="KW-0028">Amino-acid biosynthesis</keyword>
<dbReference type="EMBL" id="JAVDQF010000001">
    <property type="protein sequence ID" value="MDR6269137.1"/>
    <property type="molecule type" value="Genomic_DNA"/>
</dbReference>
<dbReference type="InterPro" id="IPR001085">
    <property type="entry name" value="Ser_HO-MeTrfase"/>
</dbReference>
<dbReference type="EC" id="2.1.2.1" evidence="6"/>
<keyword evidence="3 6" id="KW-0554">One-carbon metabolism</keyword>
<comment type="catalytic activity">
    <reaction evidence="6">
        <text>(6R)-5,10-methylene-5,6,7,8-tetrahydrofolate + glycine + H2O = (6S)-5,6,7,8-tetrahydrofolate + L-serine</text>
        <dbReference type="Rhea" id="RHEA:15481"/>
        <dbReference type="ChEBI" id="CHEBI:15377"/>
        <dbReference type="ChEBI" id="CHEBI:15636"/>
        <dbReference type="ChEBI" id="CHEBI:33384"/>
        <dbReference type="ChEBI" id="CHEBI:57305"/>
        <dbReference type="ChEBI" id="CHEBI:57453"/>
        <dbReference type="EC" id="2.1.2.1"/>
    </reaction>
</comment>
<accession>A0ABU1J9P1</accession>
<dbReference type="InterPro" id="IPR015421">
    <property type="entry name" value="PyrdxlP-dep_Trfase_major"/>
</dbReference>
<dbReference type="Gene3D" id="3.90.1150.10">
    <property type="entry name" value="Aspartate Aminotransferase, domain 1"/>
    <property type="match status" value="1"/>
</dbReference>
<sequence>MSTDALSNTPLAELDPEIAQVLQDELGRQRNTLEMIASENFAPRAVLEAQGSVLTNKYAEGYPGRRYYGGCEFVDVAENLAIERVKDLFGAEYANVQPHSGAQANAAALAAMINPGDKILGLSLAHGGHLTHGMKLNFSGKLYEVAAYQVEADSFRIDMDKLREQAKAEKPQVIIAGWSAYPRHLDFAAFRSIADEVGALLWTDMAHFAGLVAAGLHPSPVPYSDVVTSTVHKTLAGPRSGVILAKQEWAKKLNSAVFPGQQGGPLMHVIAAKAVAFKVAAGAEFKERQGRVIEGAKILAERLNQPDLAAAGVSVLTGGTDVHLVLVDLRNSALDGQQAEDLLHSVGITVNRNAVPFDPRPPMVTSGLRIGTPALATRGFGAAEFSEVAEIIAEALKAGSAADAEALRARVATLAEAFPLYPGIES</sequence>
<dbReference type="GO" id="GO:0004372">
    <property type="term" value="F:glycine hydroxymethyltransferase activity"/>
    <property type="evidence" value="ECO:0007669"/>
    <property type="project" value="UniProtKB-EC"/>
</dbReference>
<dbReference type="PROSITE" id="PS00096">
    <property type="entry name" value="SHMT"/>
    <property type="match status" value="1"/>
</dbReference>
<organism evidence="8 9">
    <name type="scientific">Arthrobacter russicus</name>
    <dbReference type="NCBI Taxonomy" id="172040"/>
    <lineage>
        <taxon>Bacteria</taxon>
        <taxon>Bacillati</taxon>
        <taxon>Actinomycetota</taxon>
        <taxon>Actinomycetes</taxon>
        <taxon>Micrococcales</taxon>
        <taxon>Micrococcaceae</taxon>
        <taxon>Arthrobacter</taxon>
    </lineage>
</organism>
<comment type="pathway">
    <text evidence="6">Amino-acid biosynthesis; glycine biosynthesis; glycine from L-serine: step 1/1.</text>
</comment>
<feature type="binding site" evidence="6">
    <location>
        <begin position="128"/>
        <end position="130"/>
    </location>
    <ligand>
        <name>(6S)-5,6,7,8-tetrahydrofolate</name>
        <dbReference type="ChEBI" id="CHEBI:57453"/>
    </ligand>
</feature>
<comment type="subunit">
    <text evidence="6">Homodimer.</text>
</comment>
<dbReference type="PIRSF" id="PIRSF000412">
    <property type="entry name" value="SHMT"/>
    <property type="match status" value="1"/>
</dbReference>
<evidence type="ECO:0000256" key="3">
    <source>
        <dbReference type="ARBA" id="ARBA00022563"/>
    </source>
</evidence>
<evidence type="ECO:0000259" key="7">
    <source>
        <dbReference type="Pfam" id="PF00464"/>
    </source>
</evidence>
<comment type="caution">
    <text evidence="6">Lacks conserved residue(s) required for the propagation of feature annotation.</text>
</comment>
<proteinExistence type="inferred from homology"/>
<keyword evidence="5 6" id="KW-0663">Pyridoxal phosphate</keyword>
<dbReference type="Gene3D" id="3.40.640.10">
    <property type="entry name" value="Type I PLP-dependent aspartate aminotransferase-like (Major domain)"/>
    <property type="match status" value="1"/>
</dbReference>
<evidence type="ECO:0000256" key="1">
    <source>
        <dbReference type="ARBA" id="ARBA00001933"/>
    </source>
</evidence>
<dbReference type="Pfam" id="PF00464">
    <property type="entry name" value="SHMT"/>
    <property type="match status" value="1"/>
</dbReference>
<dbReference type="HAMAP" id="MF_00051">
    <property type="entry name" value="SHMT"/>
    <property type="match status" value="1"/>
</dbReference>
<comment type="subcellular location">
    <subcellularLocation>
        <location evidence="6">Cytoplasm</location>
    </subcellularLocation>
</comment>
<gene>
    <name evidence="6" type="primary">glyA</name>
    <name evidence="8" type="ORF">JOE69_001375</name>
</gene>
<feature type="site" description="Plays an important role in substrate specificity" evidence="6">
    <location>
        <position position="232"/>
    </location>
</feature>
<dbReference type="Proteomes" id="UP001185069">
    <property type="component" value="Unassembled WGS sequence"/>
</dbReference>
<reference evidence="8 9" key="1">
    <citation type="submission" date="2023-07" db="EMBL/GenBank/DDBJ databases">
        <title>Sequencing the genomes of 1000 actinobacteria strains.</title>
        <authorList>
            <person name="Klenk H.-P."/>
        </authorList>
    </citation>
    <scope>NUCLEOTIDE SEQUENCE [LARGE SCALE GENOMIC DNA]</scope>
    <source>
        <strain evidence="8 9">DSM 14555</strain>
    </source>
</reference>
<dbReference type="NCBIfam" id="NF000586">
    <property type="entry name" value="PRK00011.1"/>
    <property type="match status" value="1"/>
</dbReference>
<keyword evidence="4 6" id="KW-0808">Transferase</keyword>
<dbReference type="InterPro" id="IPR049943">
    <property type="entry name" value="Ser_HO-MeTrfase-like"/>
</dbReference>
<evidence type="ECO:0000256" key="2">
    <source>
        <dbReference type="ARBA" id="ARBA00006376"/>
    </source>
</evidence>
<dbReference type="InterPro" id="IPR019798">
    <property type="entry name" value="Ser_HO-MeTrfase_PLP_BS"/>
</dbReference>
<comment type="caution">
    <text evidence="8">The sequence shown here is derived from an EMBL/GenBank/DDBJ whole genome shotgun (WGS) entry which is preliminary data.</text>
</comment>
<evidence type="ECO:0000256" key="6">
    <source>
        <dbReference type="HAMAP-Rule" id="MF_00051"/>
    </source>
</evidence>
<evidence type="ECO:0000256" key="5">
    <source>
        <dbReference type="ARBA" id="ARBA00022898"/>
    </source>
</evidence>
<keyword evidence="6" id="KW-0963">Cytoplasm</keyword>
<feature type="domain" description="Serine hydroxymethyltransferase-like" evidence="7">
    <location>
        <begin position="12"/>
        <end position="392"/>
    </location>
</feature>
<comment type="function">
    <text evidence="6">Catalyzes the reversible interconversion of serine and glycine with tetrahydrofolate (THF) serving as the one-carbon carrier. This reaction serves as the major source of one-carbon groups required for the biosynthesis of purines, thymidylate, methionine, and other important biomolecules. Also exhibits THF-independent aldolase activity toward beta-hydroxyamino acids, producing glycine and aldehydes, via a retro-aldol mechanism.</text>
</comment>
<dbReference type="PANTHER" id="PTHR11680:SF35">
    <property type="entry name" value="SERINE HYDROXYMETHYLTRANSFERASE 1"/>
    <property type="match status" value="1"/>
</dbReference>
<evidence type="ECO:0000313" key="9">
    <source>
        <dbReference type="Proteomes" id="UP001185069"/>
    </source>
</evidence>
<dbReference type="InterPro" id="IPR039429">
    <property type="entry name" value="SHMT-like_dom"/>
</dbReference>
<comment type="cofactor">
    <cofactor evidence="1 6">
        <name>pyridoxal 5'-phosphate</name>
        <dbReference type="ChEBI" id="CHEBI:597326"/>
    </cofactor>
</comment>
<comment type="pathway">
    <text evidence="6">One-carbon metabolism; tetrahydrofolate interconversion.</text>
</comment>
<keyword evidence="9" id="KW-1185">Reference proteome</keyword>
<name>A0ABU1J9P1_9MICC</name>
<evidence type="ECO:0000256" key="4">
    <source>
        <dbReference type="ARBA" id="ARBA00022679"/>
    </source>
</evidence>
<feature type="modified residue" description="N6-(pyridoxal phosphate)lysine" evidence="6">
    <location>
        <position position="233"/>
    </location>
</feature>
<dbReference type="InterPro" id="IPR015422">
    <property type="entry name" value="PyrdxlP-dep_Trfase_small"/>
</dbReference>
<protein>
    <recommendedName>
        <fullName evidence="6">Serine hydroxymethyltransferase</fullName>
        <shortName evidence="6">SHMT</shortName>
        <shortName evidence="6">Serine methylase</shortName>
        <ecNumber evidence="6">2.1.2.1</ecNumber>
    </recommendedName>
</protein>
<evidence type="ECO:0000313" key="8">
    <source>
        <dbReference type="EMBL" id="MDR6269137.1"/>
    </source>
</evidence>
<dbReference type="PANTHER" id="PTHR11680">
    <property type="entry name" value="SERINE HYDROXYMETHYLTRANSFERASE"/>
    <property type="match status" value="1"/>
</dbReference>